<accession>A0A4Z0GTB9</accession>
<proteinExistence type="predicted"/>
<organism evidence="2 3">
    <name type="scientific">Halobacillus salinus</name>
    <dbReference type="NCBI Taxonomy" id="192814"/>
    <lineage>
        <taxon>Bacteria</taxon>
        <taxon>Bacillati</taxon>
        <taxon>Bacillota</taxon>
        <taxon>Bacilli</taxon>
        <taxon>Bacillales</taxon>
        <taxon>Bacillaceae</taxon>
        <taxon>Halobacillus</taxon>
    </lineage>
</organism>
<dbReference type="EMBL" id="SRJC01000011">
    <property type="protein sequence ID" value="TGB00751.1"/>
    <property type="molecule type" value="Genomic_DNA"/>
</dbReference>
<gene>
    <name evidence="2" type="ORF">E4663_19235</name>
</gene>
<name>A0A4Z0GTB9_9BACI</name>
<dbReference type="RefSeq" id="WP_135328796.1">
    <property type="nucleotide sequence ID" value="NZ_SRJC01000011.1"/>
</dbReference>
<feature type="transmembrane region" description="Helical" evidence="1">
    <location>
        <begin position="9"/>
        <end position="26"/>
    </location>
</feature>
<sequence>MRKYWKRHVAVGAIVLLLSFLVLRMLDVPAPFGAGVFLAFFAFEISVYHSAAQERKKRMLD</sequence>
<keyword evidence="3" id="KW-1185">Reference proteome</keyword>
<evidence type="ECO:0000256" key="1">
    <source>
        <dbReference type="SAM" id="Phobius"/>
    </source>
</evidence>
<evidence type="ECO:0000313" key="3">
    <source>
        <dbReference type="Proteomes" id="UP000297982"/>
    </source>
</evidence>
<keyword evidence="1" id="KW-1133">Transmembrane helix</keyword>
<keyword evidence="1" id="KW-0812">Transmembrane</keyword>
<reference evidence="2 3" key="1">
    <citation type="journal article" date="2003" name="Int. J. Syst. Evol. Microbiol.">
        <title>Halobacillus salinus sp. nov., isolated from a salt lake on the coast of the East Sea in Korea.</title>
        <authorList>
            <person name="Yoon J.H."/>
            <person name="Kang K.H."/>
            <person name="Park Y.H."/>
        </authorList>
    </citation>
    <scope>NUCLEOTIDE SEQUENCE [LARGE SCALE GENOMIC DNA]</scope>
    <source>
        <strain evidence="2 3">HSL-3</strain>
    </source>
</reference>
<protein>
    <submittedName>
        <fullName evidence="2">Uncharacterized protein</fullName>
    </submittedName>
</protein>
<comment type="caution">
    <text evidence="2">The sequence shown here is derived from an EMBL/GenBank/DDBJ whole genome shotgun (WGS) entry which is preliminary data.</text>
</comment>
<keyword evidence="1" id="KW-0472">Membrane</keyword>
<feature type="transmembrane region" description="Helical" evidence="1">
    <location>
        <begin position="32"/>
        <end position="51"/>
    </location>
</feature>
<dbReference type="Proteomes" id="UP000297982">
    <property type="component" value="Unassembled WGS sequence"/>
</dbReference>
<dbReference type="AlphaFoldDB" id="A0A4Z0GTB9"/>
<evidence type="ECO:0000313" key="2">
    <source>
        <dbReference type="EMBL" id="TGB00751.1"/>
    </source>
</evidence>